<dbReference type="GO" id="GO:0016747">
    <property type="term" value="F:acyltransferase activity, transferring groups other than amino-acyl groups"/>
    <property type="evidence" value="ECO:0007669"/>
    <property type="project" value="InterPro"/>
</dbReference>
<dbReference type="SUPFAM" id="SSF53901">
    <property type="entry name" value="Thiolase-like"/>
    <property type="match status" value="1"/>
</dbReference>
<feature type="compositionally biased region" description="Basic residues" evidence="1">
    <location>
        <begin position="27"/>
        <end position="36"/>
    </location>
</feature>
<dbReference type="PANTHER" id="PTHR11877:SF47">
    <property type="entry name" value="OS11G0529900 PROTEIN"/>
    <property type="match status" value="1"/>
</dbReference>
<proteinExistence type="predicted"/>
<reference evidence="3 4" key="2">
    <citation type="journal article" date="2013" name="Plant Cell Physiol.">
        <title>Rice Annotation Project Database (RAP-DB): an integrative and interactive database for rice genomics.</title>
        <authorList>
            <person name="Sakai H."/>
            <person name="Lee S.S."/>
            <person name="Tanaka T."/>
            <person name="Numa H."/>
            <person name="Kim J."/>
            <person name="Kawahara Y."/>
            <person name="Wakimoto H."/>
            <person name="Yang C.C."/>
            <person name="Iwamoto M."/>
            <person name="Abe T."/>
            <person name="Yamada Y."/>
            <person name="Muto A."/>
            <person name="Inokuchi H."/>
            <person name="Ikemura T."/>
            <person name="Matsumoto T."/>
            <person name="Sasaki T."/>
            <person name="Itoh T."/>
        </authorList>
    </citation>
    <scope>NUCLEOTIDE SEQUENCE [LARGE SCALE GENOMIC DNA]</scope>
    <source>
        <strain evidence="4">cv. Nipponbare</strain>
    </source>
</reference>
<dbReference type="Pfam" id="PF00195">
    <property type="entry name" value="Chal_sti_synt_N"/>
    <property type="match status" value="1"/>
</dbReference>
<organism evidence="3 4">
    <name type="scientific">Oryza sativa subsp. japonica</name>
    <name type="common">Rice</name>
    <dbReference type="NCBI Taxonomy" id="39947"/>
    <lineage>
        <taxon>Eukaryota</taxon>
        <taxon>Viridiplantae</taxon>
        <taxon>Streptophyta</taxon>
        <taxon>Embryophyta</taxon>
        <taxon>Tracheophyta</taxon>
        <taxon>Spermatophyta</taxon>
        <taxon>Magnoliopsida</taxon>
        <taxon>Liliopsida</taxon>
        <taxon>Poales</taxon>
        <taxon>Poaceae</taxon>
        <taxon>BOP clade</taxon>
        <taxon>Oryzoideae</taxon>
        <taxon>Oryzeae</taxon>
        <taxon>Oryzinae</taxon>
        <taxon>Oryza</taxon>
        <taxon>Oryza sativa</taxon>
    </lineage>
</organism>
<evidence type="ECO:0000259" key="2">
    <source>
        <dbReference type="Pfam" id="PF00195"/>
    </source>
</evidence>
<dbReference type="Gene3D" id="3.40.47.10">
    <property type="match status" value="1"/>
</dbReference>
<dbReference type="Gramene" id="Os05t0496300-00">
    <property type="protein sequence ID" value="Os05t0496300-00"/>
    <property type="gene ID" value="Os05g0496300"/>
</dbReference>
<dbReference type="InParanoid" id="A0A0P0WP82"/>
<dbReference type="EMBL" id="AP014961">
    <property type="protein sequence ID" value="BAS94715.1"/>
    <property type="molecule type" value="Genomic_DNA"/>
</dbReference>
<dbReference type="AlphaFoldDB" id="A0A0P0WP82"/>
<accession>A0A0P0WP82</accession>
<reference evidence="3 4" key="3">
    <citation type="journal article" date="2013" name="Rice">
        <title>Improvement of the Oryza sativa Nipponbare reference genome using next generation sequence and optical map data.</title>
        <authorList>
            <person name="Kawahara Y."/>
            <person name="de la Bastide M."/>
            <person name="Hamilton J.P."/>
            <person name="Kanamori H."/>
            <person name="McCombie W.R."/>
            <person name="Ouyang S."/>
            <person name="Schwartz D.C."/>
            <person name="Tanaka T."/>
            <person name="Wu J."/>
            <person name="Zhou S."/>
            <person name="Childs K.L."/>
            <person name="Davidson R.M."/>
            <person name="Lin H."/>
            <person name="Quesada-Ocampo L."/>
            <person name="Vaillancourt B."/>
            <person name="Sakai H."/>
            <person name="Lee S.S."/>
            <person name="Kim J."/>
            <person name="Numa H."/>
            <person name="Itoh T."/>
            <person name="Buell C.R."/>
            <person name="Matsumoto T."/>
        </authorList>
    </citation>
    <scope>NUCLEOTIDE SEQUENCE [LARGE SCALE GENOMIC DNA]</scope>
    <source>
        <strain evidence="4">cv. Nipponbare</strain>
    </source>
</reference>
<name>A0A0P0WP82_ORYSJ</name>
<dbReference type="STRING" id="39947.A0A0P0WP82"/>
<dbReference type="InterPro" id="IPR016039">
    <property type="entry name" value="Thiolase-like"/>
</dbReference>
<feature type="domain" description="Chalcone/stilbene synthase N-terminal" evidence="2">
    <location>
        <begin position="34"/>
        <end position="158"/>
    </location>
</feature>
<protein>
    <submittedName>
        <fullName evidence="3">Os05g0496300 protein</fullName>
    </submittedName>
</protein>
<keyword evidence="4" id="KW-1185">Reference proteome</keyword>
<dbReference type="InterPro" id="IPR011141">
    <property type="entry name" value="Polyketide_synthase_type-III"/>
</dbReference>
<dbReference type="OMA" id="SSTWCII"/>
<dbReference type="FunCoup" id="A0A0P0WP82">
    <property type="interactions" value="26"/>
</dbReference>
<dbReference type="PANTHER" id="PTHR11877">
    <property type="entry name" value="HYDROXYMETHYLGLUTARYL-COA SYNTHASE"/>
    <property type="match status" value="1"/>
</dbReference>
<dbReference type="eggNOG" id="ENOG502QRSY">
    <property type="taxonomic scope" value="Eukaryota"/>
</dbReference>
<dbReference type="InterPro" id="IPR001099">
    <property type="entry name" value="Chalcone/stilbene_synt_N"/>
</dbReference>
<evidence type="ECO:0000313" key="4">
    <source>
        <dbReference type="Proteomes" id="UP000059680"/>
    </source>
</evidence>
<gene>
    <name evidence="3" type="ordered locus">Os05g0496300</name>
    <name evidence="3" type="ORF">OSNPB_050496300</name>
</gene>
<dbReference type="PaxDb" id="39947-A0A0P0WP82"/>
<reference evidence="4" key="1">
    <citation type="journal article" date="2005" name="Nature">
        <title>The map-based sequence of the rice genome.</title>
        <authorList>
            <consortium name="International rice genome sequencing project (IRGSP)"/>
            <person name="Matsumoto T."/>
            <person name="Wu J."/>
            <person name="Kanamori H."/>
            <person name="Katayose Y."/>
            <person name="Fujisawa M."/>
            <person name="Namiki N."/>
            <person name="Mizuno H."/>
            <person name="Yamamoto K."/>
            <person name="Antonio B.A."/>
            <person name="Baba T."/>
            <person name="Sakata K."/>
            <person name="Nagamura Y."/>
            <person name="Aoki H."/>
            <person name="Arikawa K."/>
            <person name="Arita K."/>
            <person name="Bito T."/>
            <person name="Chiden Y."/>
            <person name="Fujitsuka N."/>
            <person name="Fukunaka R."/>
            <person name="Hamada M."/>
            <person name="Harada C."/>
            <person name="Hayashi A."/>
            <person name="Hijishita S."/>
            <person name="Honda M."/>
            <person name="Hosokawa S."/>
            <person name="Ichikawa Y."/>
            <person name="Idonuma A."/>
            <person name="Iijima M."/>
            <person name="Ikeda M."/>
            <person name="Ikeno M."/>
            <person name="Ito K."/>
            <person name="Ito S."/>
            <person name="Ito T."/>
            <person name="Ito Y."/>
            <person name="Ito Y."/>
            <person name="Iwabuchi A."/>
            <person name="Kamiya K."/>
            <person name="Karasawa W."/>
            <person name="Kurita K."/>
            <person name="Katagiri S."/>
            <person name="Kikuta A."/>
            <person name="Kobayashi H."/>
            <person name="Kobayashi N."/>
            <person name="Machita K."/>
            <person name="Maehara T."/>
            <person name="Masukawa M."/>
            <person name="Mizubayashi T."/>
            <person name="Mukai Y."/>
            <person name="Nagasaki H."/>
            <person name="Nagata Y."/>
            <person name="Naito S."/>
            <person name="Nakashima M."/>
            <person name="Nakama Y."/>
            <person name="Nakamichi Y."/>
            <person name="Nakamura M."/>
            <person name="Meguro A."/>
            <person name="Negishi M."/>
            <person name="Ohta I."/>
            <person name="Ohta T."/>
            <person name="Okamoto M."/>
            <person name="Ono N."/>
            <person name="Saji S."/>
            <person name="Sakaguchi M."/>
            <person name="Sakai K."/>
            <person name="Shibata M."/>
            <person name="Shimokawa T."/>
            <person name="Song J."/>
            <person name="Takazaki Y."/>
            <person name="Terasawa K."/>
            <person name="Tsugane M."/>
            <person name="Tsuji K."/>
            <person name="Ueda S."/>
            <person name="Waki K."/>
            <person name="Yamagata H."/>
            <person name="Yamamoto M."/>
            <person name="Yamamoto S."/>
            <person name="Yamane H."/>
            <person name="Yoshiki S."/>
            <person name="Yoshihara R."/>
            <person name="Yukawa K."/>
            <person name="Zhong H."/>
            <person name="Yano M."/>
            <person name="Yuan Q."/>
            <person name="Ouyang S."/>
            <person name="Liu J."/>
            <person name="Jones K.M."/>
            <person name="Gansberger K."/>
            <person name="Moffat K."/>
            <person name="Hill J."/>
            <person name="Bera J."/>
            <person name="Fadrosh D."/>
            <person name="Jin S."/>
            <person name="Johri S."/>
            <person name="Kim M."/>
            <person name="Overton L."/>
            <person name="Reardon M."/>
            <person name="Tsitrin T."/>
            <person name="Vuong H."/>
            <person name="Weaver B."/>
            <person name="Ciecko A."/>
            <person name="Tallon L."/>
            <person name="Jackson J."/>
            <person name="Pai G."/>
            <person name="Aken S.V."/>
            <person name="Utterback T."/>
            <person name="Reidmuller S."/>
            <person name="Feldblyum T."/>
            <person name="Hsiao J."/>
            <person name="Zismann V."/>
            <person name="Iobst S."/>
            <person name="de Vazeille A.R."/>
            <person name="Buell C.R."/>
            <person name="Ying K."/>
            <person name="Li Y."/>
            <person name="Lu T."/>
            <person name="Huang Y."/>
            <person name="Zhao Q."/>
            <person name="Feng Q."/>
            <person name="Zhang L."/>
            <person name="Zhu J."/>
            <person name="Weng Q."/>
            <person name="Mu J."/>
            <person name="Lu Y."/>
            <person name="Fan D."/>
            <person name="Liu Y."/>
            <person name="Guan J."/>
            <person name="Zhang Y."/>
            <person name="Yu S."/>
            <person name="Liu X."/>
            <person name="Zhang Y."/>
            <person name="Hong G."/>
            <person name="Han B."/>
            <person name="Choisne N."/>
            <person name="Demange N."/>
            <person name="Orjeda G."/>
            <person name="Samain S."/>
            <person name="Cattolico L."/>
            <person name="Pelletier E."/>
            <person name="Couloux A."/>
            <person name="Segurens B."/>
            <person name="Wincker P."/>
            <person name="D'Hont A."/>
            <person name="Scarpelli C."/>
            <person name="Weissenbach J."/>
            <person name="Salanoubat M."/>
            <person name="Quetier F."/>
            <person name="Yu Y."/>
            <person name="Kim H.R."/>
            <person name="Rambo T."/>
            <person name="Currie J."/>
            <person name="Collura K."/>
            <person name="Luo M."/>
            <person name="Yang T."/>
            <person name="Ammiraju J.S.S."/>
            <person name="Engler F."/>
            <person name="Soderlund C."/>
            <person name="Wing R.A."/>
            <person name="Palmer L.E."/>
            <person name="de la Bastide M."/>
            <person name="Spiegel L."/>
            <person name="Nascimento L."/>
            <person name="Zutavern T."/>
            <person name="O'Shaughnessy A."/>
            <person name="Dike S."/>
            <person name="Dedhia N."/>
            <person name="Preston R."/>
            <person name="Balija V."/>
            <person name="McCombie W.R."/>
            <person name="Chow T."/>
            <person name="Chen H."/>
            <person name="Chung M."/>
            <person name="Chen C."/>
            <person name="Shaw J."/>
            <person name="Wu H."/>
            <person name="Hsiao K."/>
            <person name="Chao Y."/>
            <person name="Chu M."/>
            <person name="Cheng C."/>
            <person name="Hour A."/>
            <person name="Lee P."/>
            <person name="Lin S."/>
            <person name="Lin Y."/>
            <person name="Liou J."/>
            <person name="Liu S."/>
            <person name="Hsing Y."/>
            <person name="Raghuvanshi S."/>
            <person name="Mohanty A."/>
            <person name="Bharti A.K."/>
            <person name="Gaur A."/>
            <person name="Gupta V."/>
            <person name="Kumar D."/>
            <person name="Ravi V."/>
            <person name="Vij S."/>
            <person name="Kapur A."/>
            <person name="Khurana P."/>
            <person name="Khurana P."/>
            <person name="Khurana J.P."/>
            <person name="Tyagi A.K."/>
            <person name="Gaikwad K."/>
            <person name="Singh A."/>
            <person name="Dalal V."/>
            <person name="Srivastava S."/>
            <person name="Dixit A."/>
            <person name="Pal A.K."/>
            <person name="Ghazi I.A."/>
            <person name="Yadav M."/>
            <person name="Pandit A."/>
            <person name="Bhargava A."/>
            <person name="Sureshbabu K."/>
            <person name="Batra K."/>
            <person name="Sharma T.R."/>
            <person name="Mohapatra T."/>
            <person name="Singh N.K."/>
            <person name="Messing J."/>
            <person name="Nelson A.B."/>
            <person name="Fuks G."/>
            <person name="Kavchok S."/>
            <person name="Keizer G."/>
            <person name="Linton E."/>
            <person name="Llaca V."/>
            <person name="Song R."/>
            <person name="Tanyolac B."/>
            <person name="Young S."/>
            <person name="Ho-Il K."/>
            <person name="Hahn J.H."/>
            <person name="Sangsakoo G."/>
            <person name="Vanavichit A."/>
            <person name="de Mattos Luiz.A.T."/>
            <person name="Zimmer P.D."/>
            <person name="Malone G."/>
            <person name="Dellagostin O."/>
            <person name="de Oliveira A.C."/>
            <person name="Bevan M."/>
            <person name="Bancroft I."/>
            <person name="Minx P."/>
            <person name="Cordum H."/>
            <person name="Wilson R."/>
            <person name="Cheng Z."/>
            <person name="Jin W."/>
            <person name="Jiang J."/>
            <person name="Leong S.A."/>
            <person name="Iwama H."/>
            <person name="Gojobori T."/>
            <person name="Itoh T."/>
            <person name="Niimura Y."/>
            <person name="Fujii Y."/>
            <person name="Habara T."/>
            <person name="Sakai H."/>
            <person name="Sato Y."/>
            <person name="Wilson G."/>
            <person name="Kumar K."/>
            <person name="McCouch S."/>
            <person name="Juretic N."/>
            <person name="Hoen D."/>
            <person name="Wright S."/>
            <person name="Bruskiewich R."/>
            <person name="Bureau T."/>
            <person name="Miyao A."/>
            <person name="Hirochika H."/>
            <person name="Nishikawa T."/>
            <person name="Kadowaki K."/>
            <person name="Sugiura M."/>
            <person name="Burr B."/>
            <person name="Sasaki T."/>
        </authorList>
    </citation>
    <scope>NUCLEOTIDE SEQUENCE [LARGE SCALE GENOMIC DNA]</scope>
    <source>
        <strain evidence="4">cv. Nipponbare</strain>
    </source>
</reference>
<feature type="non-terminal residue" evidence="3">
    <location>
        <position position="1"/>
    </location>
</feature>
<sequence>SRVRKTILPSCLGSYEPHGGDDCRPSRVPRPRRSISRRSAQLHQERVPKLAMATAVRVITKWGHPTADITHLVVSTNAGAHSLGTDEWLAALLGLRATVQRTILYMHGCSASCSALRLTKDIAENNHGARVLVACTEVFLIVFAAPDKAHLDTLVTHCHLATTPAPSLWAPTRELPLNTLSSTWCIIGWGARARVW</sequence>
<evidence type="ECO:0000313" key="3">
    <source>
        <dbReference type="EMBL" id="BAS94715.1"/>
    </source>
</evidence>
<dbReference type="Proteomes" id="UP000059680">
    <property type="component" value="Chromosome 5"/>
</dbReference>
<dbReference type="SMR" id="A0A0P0WP82"/>
<feature type="region of interest" description="Disordered" evidence="1">
    <location>
        <begin position="17"/>
        <end position="42"/>
    </location>
</feature>
<evidence type="ECO:0000256" key="1">
    <source>
        <dbReference type="SAM" id="MobiDB-lite"/>
    </source>
</evidence>